<dbReference type="Proteomes" id="UP000373269">
    <property type="component" value="Chromosome"/>
</dbReference>
<accession>A0ABX6D997</accession>
<organism evidence="1 2">
    <name type="scientific">Lysinibacillus pakistanensis</name>
    <dbReference type="NCBI Taxonomy" id="759811"/>
    <lineage>
        <taxon>Bacteria</taxon>
        <taxon>Bacillati</taxon>
        <taxon>Bacillota</taxon>
        <taxon>Bacilli</taxon>
        <taxon>Bacillales</taxon>
        <taxon>Bacillaceae</taxon>
        <taxon>Lysinibacillus</taxon>
    </lineage>
</organism>
<gene>
    <name evidence="1" type="ORF">GDS87_08860</name>
</gene>
<reference evidence="1 2" key="1">
    <citation type="submission" date="2019-11" db="EMBL/GenBank/DDBJ databases">
        <title>Whole Genome Sequencing and Comparative Genomic Analyses of Lysinibacillus pakistanensis LZH-9, a Halotolerant Strain with Excellent COD Removal Capability.</title>
        <authorList>
            <person name="Zhou H."/>
        </authorList>
    </citation>
    <scope>NUCLEOTIDE SEQUENCE [LARGE SCALE GENOMIC DNA]</scope>
    <source>
        <strain evidence="1 2">LZH-9</strain>
    </source>
</reference>
<keyword evidence="2" id="KW-1185">Reference proteome</keyword>
<evidence type="ECO:0008006" key="3">
    <source>
        <dbReference type="Google" id="ProtNLM"/>
    </source>
</evidence>
<dbReference type="EMBL" id="CP045835">
    <property type="protein sequence ID" value="QGG51061.1"/>
    <property type="molecule type" value="Genomic_DNA"/>
</dbReference>
<evidence type="ECO:0000313" key="1">
    <source>
        <dbReference type="EMBL" id="QGG51061.1"/>
    </source>
</evidence>
<sequence length="66" mass="7752">MTSSNVHVIKRGELKRFIQDQQKSASLIFSQVDIQAIYNQLLPQMQISKAMKKKHIRTIQLRYGKH</sequence>
<name>A0ABX6D997_9BACI</name>
<evidence type="ECO:0000313" key="2">
    <source>
        <dbReference type="Proteomes" id="UP000373269"/>
    </source>
</evidence>
<proteinExistence type="predicted"/>
<protein>
    <recommendedName>
        <fullName evidence="3">Integrase SAM-like N-terminal domain-containing protein</fullName>
    </recommendedName>
</protein>